<name>A0A5J4VBD1_9EUKA</name>
<evidence type="ECO:0000259" key="2">
    <source>
        <dbReference type="PROSITE" id="PS51293"/>
    </source>
</evidence>
<dbReference type="PROSITE" id="PS51293">
    <property type="entry name" value="SANT"/>
    <property type="match status" value="1"/>
</dbReference>
<dbReference type="Gene3D" id="1.10.10.60">
    <property type="entry name" value="Homeodomain-like"/>
    <property type="match status" value="1"/>
</dbReference>
<reference evidence="4 5" key="1">
    <citation type="submission" date="2019-03" db="EMBL/GenBank/DDBJ databases">
        <title>Single cell metagenomics reveals metabolic interactions within the superorganism composed of flagellate Streblomastix strix and complex community of Bacteroidetes bacteria on its surface.</title>
        <authorList>
            <person name="Treitli S.C."/>
            <person name="Kolisko M."/>
            <person name="Husnik F."/>
            <person name="Keeling P."/>
            <person name="Hampl V."/>
        </authorList>
    </citation>
    <scope>NUCLEOTIDE SEQUENCE [LARGE SCALE GENOMIC DNA]</scope>
    <source>
        <strain evidence="4">ST1C</strain>
    </source>
</reference>
<organism evidence="4 5">
    <name type="scientific">Streblomastix strix</name>
    <dbReference type="NCBI Taxonomy" id="222440"/>
    <lineage>
        <taxon>Eukaryota</taxon>
        <taxon>Metamonada</taxon>
        <taxon>Preaxostyla</taxon>
        <taxon>Oxymonadida</taxon>
        <taxon>Streblomastigidae</taxon>
        <taxon>Streblomastix</taxon>
    </lineage>
</organism>
<dbReference type="PROSITE" id="PS51294">
    <property type="entry name" value="HTH_MYB"/>
    <property type="match status" value="1"/>
</dbReference>
<dbReference type="InterPro" id="IPR017884">
    <property type="entry name" value="SANT_dom"/>
</dbReference>
<dbReference type="InterPro" id="IPR001005">
    <property type="entry name" value="SANT/Myb"/>
</dbReference>
<dbReference type="PROSITE" id="PS50090">
    <property type="entry name" value="MYB_LIKE"/>
    <property type="match status" value="1"/>
</dbReference>
<dbReference type="SMART" id="SM00717">
    <property type="entry name" value="SANT"/>
    <property type="match status" value="1"/>
</dbReference>
<dbReference type="InterPro" id="IPR009057">
    <property type="entry name" value="Homeodomain-like_sf"/>
</dbReference>
<feature type="domain" description="Myb-like" evidence="1">
    <location>
        <begin position="67"/>
        <end position="110"/>
    </location>
</feature>
<dbReference type="Proteomes" id="UP000324800">
    <property type="component" value="Unassembled WGS sequence"/>
</dbReference>
<evidence type="ECO:0000313" key="4">
    <source>
        <dbReference type="EMBL" id="KAA6379684.1"/>
    </source>
</evidence>
<proteinExistence type="predicted"/>
<dbReference type="OrthoDB" id="270417at2759"/>
<gene>
    <name evidence="4" type="ORF">EZS28_024789</name>
</gene>
<accession>A0A5J4VBD1</accession>
<evidence type="ECO:0000313" key="5">
    <source>
        <dbReference type="Proteomes" id="UP000324800"/>
    </source>
</evidence>
<evidence type="ECO:0000259" key="3">
    <source>
        <dbReference type="PROSITE" id="PS51294"/>
    </source>
</evidence>
<dbReference type="EMBL" id="SNRW01008334">
    <property type="protein sequence ID" value="KAA6379684.1"/>
    <property type="molecule type" value="Genomic_DNA"/>
</dbReference>
<dbReference type="AlphaFoldDB" id="A0A5J4VBD1"/>
<dbReference type="SUPFAM" id="SSF46689">
    <property type="entry name" value="Homeodomain-like"/>
    <property type="match status" value="1"/>
</dbReference>
<comment type="caution">
    <text evidence="4">The sequence shown here is derived from an EMBL/GenBank/DDBJ whole genome shotgun (WGS) entry which is preliminary data.</text>
</comment>
<sequence length="200" mass="23149">MVFVTLPHIISNKISLHENNINEFRQIGIDRPNKAENEITNHKDILKLADETNVNITSNNKIVKILRTQWTNEDDLHLLNGILLHGFGNWEAISEYIGGGKTADHCEQRYYCVHFANDIYGFQDPFNDGSIILIEENENDSKYKDYENNINIHTTSALRCISQTDQIYIPLNDQQDYSNNIESFCVQQPYVRIPPPFDPH</sequence>
<feature type="domain" description="SANT" evidence="2">
    <location>
        <begin position="65"/>
        <end position="118"/>
    </location>
</feature>
<evidence type="ECO:0000259" key="1">
    <source>
        <dbReference type="PROSITE" id="PS50090"/>
    </source>
</evidence>
<dbReference type="InterPro" id="IPR017930">
    <property type="entry name" value="Myb_dom"/>
</dbReference>
<dbReference type="CDD" id="cd00167">
    <property type="entry name" value="SANT"/>
    <property type="match status" value="1"/>
</dbReference>
<dbReference type="Pfam" id="PF00249">
    <property type="entry name" value="Myb_DNA-binding"/>
    <property type="match status" value="1"/>
</dbReference>
<protein>
    <submittedName>
        <fullName evidence="4">Uncharacterized protein</fullName>
    </submittedName>
</protein>
<feature type="domain" description="HTH myb-type" evidence="3">
    <location>
        <begin position="62"/>
        <end position="119"/>
    </location>
</feature>